<reference evidence="3 4" key="1">
    <citation type="submission" date="2023-05" db="EMBL/GenBank/DDBJ databases">
        <title>B98-5 Cell Line De Novo Hybrid Assembly: An Optical Mapping Approach.</title>
        <authorList>
            <person name="Kananen K."/>
            <person name="Auerbach J.A."/>
            <person name="Kautto E."/>
            <person name="Blachly J.S."/>
        </authorList>
    </citation>
    <scope>NUCLEOTIDE SEQUENCE [LARGE SCALE GENOMIC DNA]</scope>
    <source>
        <strain evidence="3">B95-8</strain>
        <tissue evidence="3">Cell line</tissue>
    </source>
</reference>
<evidence type="ECO:0000313" key="4">
    <source>
        <dbReference type="Proteomes" id="UP001266305"/>
    </source>
</evidence>
<feature type="chain" id="PRO_5046772228" evidence="2">
    <location>
        <begin position="33"/>
        <end position="143"/>
    </location>
</feature>
<accession>A0ABQ9WB92</accession>
<feature type="signal peptide" evidence="2">
    <location>
        <begin position="1"/>
        <end position="32"/>
    </location>
</feature>
<dbReference type="EMBL" id="JASSZA010000001">
    <property type="protein sequence ID" value="KAK2118876.1"/>
    <property type="molecule type" value="Genomic_DNA"/>
</dbReference>
<proteinExistence type="predicted"/>
<evidence type="ECO:0000256" key="2">
    <source>
        <dbReference type="SAM" id="SignalP"/>
    </source>
</evidence>
<evidence type="ECO:0000313" key="3">
    <source>
        <dbReference type="EMBL" id="KAK2118876.1"/>
    </source>
</evidence>
<keyword evidence="2" id="KW-0732">Signal</keyword>
<gene>
    <name evidence="3" type="ORF">P7K49_000262</name>
</gene>
<protein>
    <submittedName>
        <fullName evidence="3">Uncharacterized protein</fullName>
    </submittedName>
</protein>
<organism evidence="3 4">
    <name type="scientific">Saguinus oedipus</name>
    <name type="common">Cotton-top tamarin</name>
    <name type="synonym">Oedipomidas oedipus</name>
    <dbReference type="NCBI Taxonomy" id="9490"/>
    <lineage>
        <taxon>Eukaryota</taxon>
        <taxon>Metazoa</taxon>
        <taxon>Chordata</taxon>
        <taxon>Craniata</taxon>
        <taxon>Vertebrata</taxon>
        <taxon>Euteleostomi</taxon>
        <taxon>Mammalia</taxon>
        <taxon>Eutheria</taxon>
        <taxon>Euarchontoglires</taxon>
        <taxon>Primates</taxon>
        <taxon>Haplorrhini</taxon>
        <taxon>Platyrrhini</taxon>
        <taxon>Cebidae</taxon>
        <taxon>Callitrichinae</taxon>
        <taxon>Saguinus</taxon>
    </lineage>
</organism>
<name>A0ABQ9WB92_SAGOE</name>
<dbReference type="Proteomes" id="UP001266305">
    <property type="component" value="Unassembled WGS sequence"/>
</dbReference>
<feature type="region of interest" description="Disordered" evidence="1">
    <location>
        <begin position="32"/>
        <end position="88"/>
    </location>
</feature>
<feature type="compositionally biased region" description="Gly residues" evidence="1">
    <location>
        <begin position="71"/>
        <end position="85"/>
    </location>
</feature>
<keyword evidence="4" id="KW-1185">Reference proteome</keyword>
<comment type="caution">
    <text evidence="3">The sequence shown here is derived from an EMBL/GenBank/DDBJ whole genome shotgun (WGS) entry which is preliminary data.</text>
</comment>
<feature type="compositionally biased region" description="Low complexity" evidence="1">
    <location>
        <begin position="61"/>
        <end position="70"/>
    </location>
</feature>
<evidence type="ECO:0000256" key="1">
    <source>
        <dbReference type="SAM" id="MobiDB-lite"/>
    </source>
</evidence>
<sequence>MVAPGSVTSRLGSVFPFLLVLVDLQYEAGSRTRPPALPRDYSGVGLSPRPVPGLPGEESRGPAGRGARTVGVGGGGVSPGAGSGATGLRLQDVLGRGDLGSFRVSASLGTLGGRPGTLAVIGAGRNHWEVAKRLPSLWSSWAG</sequence>